<dbReference type="InterPro" id="IPR005122">
    <property type="entry name" value="Uracil-DNA_glycosylase-like"/>
</dbReference>
<dbReference type="CDD" id="cd10031">
    <property type="entry name" value="UDG-F5_TTUDGB_like"/>
    <property type="match status" value="1"/>
</dbReference>
<dbReference type="GO" id="GO:0051539">
    <property type="term" value="F:4 iron, 4 sulfur cluster binding"/>
    <property type="evidence" value="ECO:0007669"/>
    <property type="project" value="UniProtKB-KW"/>
</dbReference>
<evidence type="ECO:0000313" key="10">
    <source>
        <dbReference type="EMBL" id="CAD7236980.1"/>
    </source>
</evidence>
<accession>A0A7R8WZ14</accession>
<evidence type="ECO:0000256" key="4">
    <source>
        <dbReference type="ARBA" id="ARBA00022801"/>
    </source>
</evidence>
<dbReference type="SUPFAM" id="SSF52141">
    <property type="entry name" value="Uracil-DNA glycosylase-like"/>
    <property type="match status" value="1"/>
</dbReference>
<keyword evidence="1" id="KW-0004">4Fe-4S</keyword>
<keyword evidence="7" id="KW-0234">DNA repair</keyword>
<evidence type="ECO:0000256" key="9">
    <source>
        <dbReference type="ARBA" id="ARBA00023887"/>
    </source>
</evidence>
<evidence type="ECO:0000256" key="7">
    <source>
        <dbReference type="ARBA" id="ARBA00023204"/>
    </source>
</evidence>
<evidence type="ECO:0000256" key="5">
    <source>
        <dbReference type="ARBA" id="ARBA00023004"/>
    </source>
</evidence>
<dbReference type="PANTHER" id="PTHR33693:SF3">
    <property type="entry name" value="TYPE-5 URACIL-DNA GLYCOSYLASE"/>
    <property type="match status" value="1"/>
</dbReference>
<proteinExistence type="inferred from homology"/>
<dbReference type="GO" id="GO:0033958">
    <property type="term" value="F:DNA-deoxyinosine glycosylase activity"/>
    <property type="evidence" value="ECO:0007669"/>
    <property type="project" value="InterPro"/>
</dbReference>
<gene>
    <name evidence="10" type="ORF">CTOB1V02_LOCUS14795</name>
</gene>
<comment type="similarity">
    <text evidence="8">Belongs to the uracil-DNA glycosylase (UDG) superfamily. Type 5 (UDGb) family.</text>
</comment>
<dbReference type="InterPro" id="IPR051536">
    <property type="entry name" value="UDG_Type-4/5"/>
</dbReference>
<dbReference type="InterPro" id="IPR044147">
    <property type="entry name" value="UdgB-like"/>
</dbReference>
<organism evidence="10">
    <name type="scientific">Cyprideis torosa</name>
    <dbReference type="NCBI Taxonomy" id="163714"/>
    <lineage>
        <taxon>Eukaryota</taxon>
        <taxon>Metazoa</taxon>
        <taxon>Ecdysozoa</taxon>
        <taxon>Arthropoda</taxon>
        <taxon>Crustacea</taxon>
        <taxon>Oligostraca</taxon>
        <taxon>Ostracoda</taxon>
        <taxon>Podocopa</taxon>
        <taxon>Podocopida</taxon>
        <taxon>Cytherocopina</taxon>
        <taxon>Cytheroidea</taxon>
        <taxon>Cytherideidae</taxon>
        <taxon>Cyprideis</taxon>
    </lineage>
</organism>
<dbReference type="Gene3D" id="3.40.470.10">
    <property type="entry name" value="Uracil-DNA glycosylase-like domain"/>
    <property type="match status" value="1"/>
</dbReference>
<keyword evidence="4" id="KW-0378">Hydrolase</keyword>
<dbReference type="GO" id="GO:0046872">
    <property type="term" value="F:metal ion binding"/>
    <property type="evidence" value="ECO:0007669"/>
    <property type="project" value="UniProtKB-KW"/>
</dbReference>
<dbReference type="PANTHER" id="PTHR33693">
    <property type="entry name" value="TYPE-5 URACIL-DNA GLYCOSYLASE"/>
    <property type="match status" value="1"/>
</dbReference>
<dbReference type="InterPro" id="IPR036895">
    <property type="entry name" value="Uracil-DNA_glycosylase-like_sf"/>
</dbReference>
<evidence type="ECO:0000256" key="3">
    <source>
        <dbReference type="ARBA" id="ARBA00022763"/>
    </source>
</evidence>
<reference evidence="10" key="1">
    <citation type="submission" date="2020-11" db="EMBL/GenBank/DDBJ databases">
        <authorList>
            <person name="Tran Van P."/>
        </authorList>
    </citation>
    <scope>NUCLEOTIDE SEQUENCE</scope>
</reference>
<evidence type="ECO:0000256" key="6">
    <source>
        <dbReference type="ARBA" id="ARBA00023014"/>
    </source>
</evidence>
<dbReference type="EMBL" id="OB683641">
    <property type="protein sequence ID" value="CAD7236980.1"/>
    <property type="molecule type" value="Genomic_DNA"/>
</dbReference>
<dbReference type="GO" id="GO:0004844">
    <property type="term" value="F:uracil DNA N-glycosylase activity"/>
    <property type="evidence" value="ECO:0007669"/>
    <property type="project" value="InterPro"/>
</dbReference>
<keyword evidence="6" id="KW-0411">Iron-sulfur</keyword>
<protein>
    <recommendedName>
        <fullName evidence="9">Type-5 uracil-DNA glycosylase</fullName>
    </recommendedName>
</protein>
<dbReference type="AlphaFoldDB" id="A0A7R8WZ14"/>
<dbReference type="SMART" id="SM00986">
    <property type="entry name" value="UDG"/>
    <property type="match status" value="1"/>
</dbReference>
<dbReference type="GO" id="GO:0006284">
    <property type="term" value="P:base-excision repair"/>
    <property type="evidence" value="ECO:0007669"/>
    <property type="project" value="InterPro"/>
</dbReference>
<dbReference type="Pfam" id="PF03167">
    <property type="entry name" value="UDG"/>
    <property type="match status" value="1"/>
</dbReference>
<name>A0A7R8WZ14_9CRUS</name>
<evidence type="ECO:0000256" key="1">
    <source>
        <dbReference type="ARBA" id="ARBA00022485"/>
    </source>
</evidence>
<keyword evidence="3" id="KW-0227">DNA damage</keyword>
<dbReference type="SMART" id="SM00987">
    <property type="entry name" value="UreE_C"/>
    <property type="match status" value="1"/>
</dbReference>
<evidence type="ECO:0000256" key="2">
    <source>
        <dbReference type="ARBA" id="ARBA00022723"/>
    </source>
</evidence>
<keyword evidence="2" id="KW-0479">Metal-binding</keyword>
<keyword evidence="5" id="KW-0408">Iron</keyword>
<evidence type="ECO:0000256" key="8">
    <source>
        <dbReference type="ARBA" id="ARBA00023779"/>
    </source>
</evidence>
<dbReference type="OrthoDB" id="10266833at2759"/>
<sequence>MHGANASGRAFTGDQSGALLYRTLHKFGFASQPESQTANDGMRLINCRVSNAVKCLPPQNKPLGSEINACNHFLKAELAVLDRGAVILSLGSIAHNAVLKAFSLRLAAYKFGHNVLHELPSGHYLLDSYHCSRYNINTRRLTEAMFEAVFARASERLEQEKC</sequence>